<gene>
    <name evidence="2" type="ORF">B0H63DRAFT_455499</name>
</gene>
<dbReference type="Proteomes" id="UP001285441">
    <property type="component" value="Unassembled WGS sequence"/>
</dbReference>
<comment type="caution">
    <text evidence="2">The sequence shown here is derived from an EMBL/GenBank/DDBJ whole genome shotgun (WGS) entry which is preliminary data.</text>
</comment>
<protein>
    <submittedName>
        <fullName evidence="2">Uncharacterized protein</fullName>
    </submittedName>
</protein>
<evidence type="ECO:0000313" key="2">
    <source>
        <dbReference type="EMBL" id="KAK3368743.1"/>
    </source>
</evidence>
<dbReference type="AlphaFoldDB" id="A0AAE0N3G7"/>
<dbReference type="EMBL" id="JAULSW010000010">
    <property type="protein sequence ID" value="KAK3368743.1"/>
    <property type="molecule type" value="Genomic_DNA"/>
</dbReference>
<feature type="compositionally biased region" description="Low complexity" evidence="1">
    <location>
        <begin position="112"/>
        <end position="123"/>
    </location>
</feature>
<evidence type="ECO:0000256" key="1">
    <source>
        <dbReference type="SAM" id="MobiDB-lite"/>
    </source>
</evidence>
<accession>A0AAE0N3G7</accession>
<reference evidence="2" key="2">
    <citation type="submission" date="2023-06" db="EMBL/GenBank/DDBJ databases">
        <authorList>
            <consortium name="Lawrence Berkeley National Laboratory"/>
            <person name="Haridas S."/>
            <person name="Hensen N."/>
            <person name="Bonometti L."/>
            <person name="Westerberg I."/>
            <person name="Brannstrom I.O."/>
            <person name="Guillou S."/>
            <person name="Cros-Aarteil S."/>
            <person name="Calhoun S."/>
            <person name="Kuo A."/>
            <person name="Mondo S."/>
            <person name="Pangilinan J."/>
            <person name="Riley R."/>
            <person name="LaButti K."/>
            <person name="Andreopoulos B."/>
            <person name="Lipzen A."/>
            <person name="Chen C."/>
            <person name="Yanf M."/>
            <person name="Daum C."/>
            <person name="Ng V."/>
            <person name="Clum A."/>
            <person name="Steindorff A."/>
            <person name="Ohm R."/>
            <person name="Martin F."/>
            <person name="Silar P."/>
            <person name="Natvig D."/>
            <person name="Lalanne C."/>
            <person name="Gautier V."/>
            <person name="Ament-velasquez S.L."/>
            <person name="Kruys A."/>
            <person name="Hutchinson M.I."/>
            <person name="Powell A.J."/>
            <person name="Barry K."/>
            <person name="Miller A.N."/>
            <person name="Grigoriev I.V."/>
            <person name="Debuchy R."/>
            <person name="Gladieux P."/>
            <person name="Thoren M.H."/>
            <person name="Johannesson H."/>
        </authorList>
    </citation>
    <scope>NUCLEOTIDE SEQUENCE</scope>
    <source>
        <strain evidence="2">CBS 232.78</strain>
    </source>
</reference>
<keyword evidence="3" id="KW-1185">Reference proteome</keyword>
<feature type="compositionally biased region" description="Polar residues" evidence="1">
    <location>
        <begin position="160"/>
        <end position="174"/>
    </location>
</feature>
<sequence length="321" mass="34266">MESHYEFSANHCIYQWEPFGILDPLGSGSASETLVRSVPQFFYSPAPVTPSPGVGMMSSIPAAAPQASRLPAPNLFHGPGYLATAPMAASQVHTFYASLDYIAAAPNSAHYAPGAPQPASGPGTSLPMSGSQVHTFQAGPGHPAAAPNSVINSSDHHASGASSPQEVSGPATSSAKRPAEERERLAAAGGNQSYFEAARAKRRRPVKNPPQDPVYCKGCDKQMNGNKACDDCNDYWASCKQMYWENDRCTTSSRSNPTKCKQCQTCRDRHRQARLRKRQMLKSKATQAGSAVMEHTGQSVVSLAAISSRSSSENTSMSRTD</sequence>
<feature type="region of interest" description="Disordered" evidence="1">
    <location>
        <begin position="112"/>
        <end position="210"/>
    </location>
</feature>
<organism evidence="2 3">
    <name type="scientific">Podospora didyma</name>
    <dbReference type="NCBI Taxonomy" id="330526"/>
    <lineage>
        <taxon>Eukaryota</taxon>
        <taxon>Fungi</taxon>
        <taxon>Dikarya</taxon>
        <taxon>Ascomycota</taxon>
        <taxon>Pezizomycotina</taxon>
        <taxon>Sordariomycetes</taxon>
        <taxon>Sordariomycetidae</taxon>
        <taxon>Sordariales</taxon>
        <taxon>Podosporaceae</taxon>
        <taxon>Podospora</taxon>
    </lineage>
</organism>
<feature type="compositionally biased region" description="Polar residues" evidence="1">
    <location>
        <begin position="126"/>
        <end position="135"/>
    </location>
</feature>
<name>A0AAE0N3G7_9PEZI</name>
<evidence type="ECO:0000313" key="3">
    <source>
        <dbReference type="Proteomes" id="UP001285441"/>
    </source>
</evidence>
<reference evidence="2" key="1">
    <citation type="journal article" date="2023" name="Mol. Phylogenet. Evol.">
        <title>Genome-scale phylogeny and comparative genomics of the fungal order Sordariales.</title>
        <authorList>
            <person name="Hensen N."/>
            <person name="Bonometti L."/>
            <person name="Westerberg I."/>
            <person name="Brannstrom I.O."/>
            <person name="Guillou S."/>
            <person name="Cros-Aarteil S."/>
            <person name="Calhoun S."/>
            <person name="Haridas S."/>
            <person name="Kuo A."/>
            <person name="Mondo S."/>
            <person name="Pangilinan J."/>
            <person name="Riley R."/>
            <person name="LaButti K."/>
            <person name="Andreopoulos B."/>
            <person name="Lipzen A."/>
            <person name="Chen C."/>
            <person name="Yan M."/>
            <person name="Daum C."/>
            <person name="Ng V."/>
            <person name="Clum A."/>
            <person name="Steindorff A."/>
            <person name="Ohm R.A."/>
            <person name="Martin F."/>
            <person name="Silar P."/>
            <person name="Natvig D.O."/>
            <person name="Lalanne C."/>
            <person name="Gautier V."/>
            <person name="Ament-Velasquez S.L."/>
            <person name="Kruys A."/>
            <person name="Hutchinson M.I."/>
            <person name="Powell A.J."/>
            <person name="Barry K."/>
            <person name="Miller A.N."/>
            <person name="Grigoriev I.V."/>
            <person name="Debuchy R."/>
            <person name="Gladieux P."/>
            <person name="Hiltunen Thoren M."/>
            <person name="Johannesson H."/>
        </authorList>
    </citation>
    <scope>NUCLEOTIDE SEQUENCE</scope>
    <source>
        <strain evidence="2">CBS 232.78</strain>
    </source>
</reference>
<proteinExistence type="predicted"/>